<dbReference type="GO" id="GO:0016020">
    <property type="term" value="C:membrane"/>
    <property type="evidence" value="ECO:0007669"/>
    <property type="project" value="UniProtKB-SubCell"/>
</dbReference>
<feature type="compositionally biased region" description="Polar residues" evidence="5">
    <location>
        <begin position="1"/>
        <end position="20"/>
    </location>
</feature>
<keyword evidence="2 6" id="KW-0812">Transmembrane</keyword>
<evidence type="ECO:0000313" key="9">
    <source>
        <dbReference type="Proteomes" id="UP000076929"/>
    </source>
</evidence>
<feature type="transmembrane region" description="Helical" evidence="6">
    <location>
        <begin position="88"/>
        <end position="119"/>
    </location>
</feature>
<dbReference type="InterPro" id="IPR007829">
    <property type="entry name" value="TM2"/>
</dbReference>
<sequence>MNNDPNQYPQWNQGQKQGDQSPYGVQPAASYAPAQFAQQHPQHFQQYPVQQKSKVLAALLAFFLGTLGVHNFYLGYTKAGIAQLALTVLGYILTLVIVGIGLLFVVGVWVFIEFILILVGNGKYAVDSQGIPLK</sequence>
<accession>A0A172QX25</accession>
<organism evidence="8 9">
    <name type="scientific">Corynebacterium crudilactis</name>
    <dbReference type="NCBI Taxonomy" id="1652495"/>
    <lineage>
        <taxon>Bacteria</taxon>
        <taxon>Bacillati</taxon>
        <taxon>Actinomycetota</taxon>
        <taxon>Actinomycetes</taxon>
        <taxon>Mycobacteriales</taxon>
        <taxon>Corynebacteriaceae</taxon>
        <taxon>Corynebacterium</taxon>
    </lineage>
</organism>
<evidence type="ECO:0000256" key="4">
    <source>
        <dbReference type="ARBA" id="ARBA00023136"/>
    </source>
</evidence>
<evidence type="ECO:0000256" key="2">
    <source>
        <dbReference type="ARBA" id="ARBA00022692"/>
    </source>
</evidence>
<evidence type="ECO:0000313" key="8">
    <source>
        <dbReference type="EMBL" id="ANE05263.1"/>
    </source>
</evidence>
<evidence type="ECO:0000256" key="3">
    <source>
        <dbReference type="ARBA" id="ARBA00022989"/>
    </source>
</evidence>
<evidence type="ECO:0000259" key="7">
    <source>
        <dbReference type="Pfam" id="PF05154"/>
    </source>
</evidence>
<gene>
    <name evidence="8" type="ORF">ccrud_03865</name>
</gene>
<proteinExistence type="predicted"/>
<feature type="domain" description="TM2" evidence="7">
    <location>
        <begin position="50"/>
        <end position="99"/>
    </location>
</feature>
<keyword evidence="3 6" id="KW-1133">Transmembrane helix</keyword>
<comment type="subcellular location">
    <subcellularLocation>
        <location evidence="1">Membrane</location>
        <topology evidence="1">Multi-pass membrane protein</topology>
    </subcellularLocation>
</comment>
<feature type="region of interest" description="Disordered" evidence="5">
    <location>
        <begin position="1"/>
        <end position="27"/>
    </location>
</feature>
<name>A0A172QX25_9CORY</name>
<dbReference type="Pfam" id="PF05154">
    <property type="entry name" value="TM2"/>
    <property type="match status" value="1"/>
</dbReference>
<dbReference type="KEGG" id="ccjz:ccrud_03865"/>
<keyword evidence="9" id="KW-1185">Reference proteome</keyword>
<protein>
    <recommendedName>
        <fullName evidence="7">TM2 domain-containing protein</fullName>
    </recommendedName>
</protein>
<dbReference type="AlphaFoldDB" id="A0A172QX25"/>
<dbReference type="EMBL" id="CP015622">
    <property type="protein sequence ID" value="ANE05263.1"/>
    <property type="molecule type" value="Genomic_DNA"/>
</dbReference>
<reference evidence="8 9" key="1">
    <citation type="submission" date="2016-05" db="EMBL/GenBank/DDBJ databases">
        <title>Complete genome sequence of Corynebacterium crudilactis, a new Corynebacterium species isolated from raw cow's milk.</title>
        <authorList>
            <person name="Christian R."/>
            <person name="Zimmermann J."/>
            <person name="Lipski A."/>
            <person name="Kalinowski J."/>
        </authorList>
    </citation>
    <scope>NUCLEOTIDE SEQUENCE [LARGE SCALE GENOMIC DNA]</scope>
    <source>
        <strain evidence="8 9">JZ16</strain>
    </source>
</reference>
<evidence type="ECO:0000256" key="1">
    <source>
        <dbReference type="ARBA" id="ARBA00004141"/>
    </source>
</evidence>
<dbReference type="OrthoDB" id="2004788at2"/>
<evidence type="ECO:0000256" key="6">
    <source>
        <dbReference type="SAM" id="Phobius"/>
    </source>
</evidence>
<dbReference type="Proteomes" id="UP000076929">
    <property type="component" value="Chromosome"/>
</dbReference>
<feature type="transmembrane region" description="Helical" evidence="6">
    <location>
        <begin position="55"/>
        <end position="76"/>
    </location>
</feature>
<keyword evidence="4 6" id="KW-0472">Membrane</keyword>
<evidence type="ECO:0000256" key="5">
    <source>
        <dbReference type="SAM" id="MobiDB-lite"/>
    </source>
</evidence>